<proteinExistence type="predicted"/>
<organism evidence="3 4">
    <name type="scientific">Cuscuta campestris</name>
    <dbReference type="NCBI Taxonomy" id="132261"/>
    <lineage>
        <taxon>Eukaryota</taxon>
        <taxon>Viridiplantae</taxon>
        <taxon>Streptophyta</taxon>
        <taxon>Embryophyta</taxon>
        <taxon>Tracheophyta</taxon>
        <taxon>Spermatophyta</taxon>
        <taxon>Magnoliopsida</taxon>
        <taxon>eudicotyledons</taxon>
        <taxon>Gunneridae</taxon>
        <taxon>Pentapetalae</taxon>
        <taxon>asterids</taxon>
        <taxon>lamiids</taxon>
        <taxon>Solanales</taxon>
        <taxon>Convolvulaceae</taxon>
        <taxon>Cuscuteae</taxon>
        <taxon>Cuscuta</taxon>
        <taxon>Cuscuta subgen. Grammica</taxon>
        <taxon>Cuscuta sect. Cleistogrammica</taxon>
    </lineage>
</organism>
<dbReference type="EMBL" id="OOIL02000416">
    <property type="protein sequence ID" value="VFQ64653.1"/>
    <property type="molecule type" value="Genomic_DNA"/>
</dbReference>
<dbReference type="AlphaFoldDB" id="A0A484KFS0"/>
<evidence type="ECO:0000256" key="1">
    <source>
        <dbReference type="SAM" id="MobiDB-lite"/>
    </source>
</evidence>
<accession>A0A484KFS0</accession>
<dbReference type="GO" id="GO:0004813">
    <property type="term" value="F:alanine-tRNA ligase activity"/>
    <property type="evidence" value="ECO:0007669"/>
    <property type="project" value="InterPro"/>
</dbReference>
<dbReference type="Proteomes" id="UP000595140">
    <property type="component" value="Unassembled WGS sequence"/>
</dbReference>
<reference evidence="3 4" key="1">
    <citation type="submission" date="2018-04" db="EMBL/GenBank/DDBJ databases">
        <authorList>
            <person name="Vogel A."/>
        </authorList>
    </citation>
    <scope>NUCLEOTIDE SEQUENCE [LARGE SCALE GENOMIC DNA]</scope>
</reference>
<dbReference type="GO" id="GO:0006419">
    <property type="term" value="P:alanyl-tRNA aminoacylation"/>
    <property type="evidence" value="ECO:0007669"/>
    <property type="project" value="InterPro"/>
</dbReference>
<dbReference type="OrthoDB" id="288942at2759"/>
<evidence type="ECO:0000313" key="3">
    <source>
        <dbReference type="EMBL" id="VFQ64653.1"/>
    </source>
</evidence>
<dbReference type="SUPFAM" id="SSF50447">
    <property type="entry name" value="Translation proteins"/>
    <property type="match status" value="1"/>
</dbReference>
<dbReference type="InterPro" id="IPR009000">
    <property type="entry name" value="Transl_B-barrel_sf"/>
</dbReference>
<gene>
    <name evidence="3" type="ORF">CCAM_LOCUS6429</name>
</gene>
<dbReference type="PANTHER" id="PTHR43462">
    <property type="entry name" value="ALANYL-TRNA EDITING PROTEIN"/>
    <property type="match status" value="1"/>
</dbReference>
<dbReference type="GO" id="GO:0005524">
    <property type="term" value="F:ATP binding"/>
    <property type="evidence" value="ECO:0007669"/>
    <property type="project" value="InterPro"/>
</dbReference>
<name>A0A484KFS0_9ASTE</name>
<sequence>MTGIHSQKKDESPRAPSDLAEQSLRRNPFAYGAMRAIKPRLNDIRVGTKKVELLQITQEQGSMEQNLPPTKLEYYDNMSKLQSTSTVLSSFRGEDGRDAVILDSTIFHPQGGGQPADTGFICTSNLKFLVQDVRSRDRIVFHYGVFDNSGDMELNCMLEKGVEVSLSVDEPRRMLNTRYKALSSKSFFILRIIFGWNVVTCE</sequence>
<feature type="region of interest" description="Disordered" evidence="1">
    <location>
        <begin position="1"/>
        <end position="24"/>
    </location>
</feature>
<dbReference type="InterPro" id="IPR051335">
    <property type="entry name" value="Alanyl-tRNA_Editing_Enzymes"/>
</dbReference>
<dbReference type="InterPro" id="IPR018164">
    <property type="entry name" value="Ala-tRNA-synth_IIc_N"/>
</dbReference>
<keyword evidence="4" id="KW-1185">Reference proteome</keyword>
<evidence type="ECO:0000313" key="4">
    <source>
        <dbReference type="Proteomes" id="UP000595140"/>
    </source>
</evidence>
<dbReference type="Gene3D" id="2.40.30.130">
    <property type="match status" value="1"/>
</dbReference>
<evidence type="ECO:0000259" key="2">
    <source>
        <dbReference type="Pfam" id="PF01411"/>
    </source>
</evidence>
<feature type="domain" description="Alanyl-tRNA synthetase class IIc N-terminal" evidence="2">
    <location>
        <begin position="62"/>
        <end position="170"/>
    </location>
</feature>
<dbReference type="Pfam" id="PF01411">
    <property type="entry name" value="tRNA-synt_2c"/>
    <property type="match status" value="1"/>
</dbReference>
<dbReference type="PANTHER" id="PTHR43462:SF2">
    <property type="entry name" value="THREONYL AND ALANYL TRNA SYNTHETASE SECOND ADDITIONAL DOMAIN-CONTAINING PROTEIN"/>
    <property type="match status" value="1"/>
</dbReference>
<protein>
    <recommendedName>
        <fullName evidence="2">Alanyl-tRNA synthetase class IIc N-terminal domain-containing protein</fullName>
    </recommendedName>
</protein>